<protein>
    <submittedName>
        <fullName evidence="2">Uncharacterized protein</fullName>
    </submittedName>
</protein>
<keyword evidence="1" id="KW-0472">Membrane</keyword>
<feature type="transmembrane region" description="Helical" evidence="1">
    <location>
        <begin position="30"/>
        <end position="49"/>
    </location>
</feature>
<feature type="transmembrane region" description="Helical" evidence="1">
    <location>
        <begin position="90"/>
        <end position="111"/>
    </location>
</feature>
<feature type="transmembrane region" description="Helical" evidence="1">
    <location>
        <begin position="56"/>
        <end position="84"/>
    </location>
</feature>
<dbReference type="EMBL" id="JAAAMJ010000052">
    <property type="protein sequence ID" value="NDV89495.1"/>
    <property type="molecule type" value="Genomic_DNA"/>
</dbReference>
<accession>A0A6L9MP27</accession>
<keyword evidence="1" id="KW-1133">Transmembrane helix</keyword>
<proteinExistence type="predicted"/>
<evidence type="ECO:0000313" key="2">
    <source>
        <dbReference type="EMBL" id="NDV89495.1"/>
    </source>
</evidence>
<sequence>MIDDLIRSATYGFGGSFGRDAYQAAKKNPLVLILVVIFCIVYGFRNLYLGIGRSSAYFFFVNVIGSLVLISVGLFGLAFAAFIADSDGQNPLLVAAVIGFGFICVLIGNVWGIQSRSHRKAAIEIAAENARFLADAGLHDSDFETDFIADRDGNLLKLKEQTADRMVFTVAGKRGLRAAIRLVDGRMVEYTGVKRI</sequence>
<dbReference type="RefSeq" id="WP_163046339.1">
    <property type="nucleotide sequence ID" value="NZ_JAAAMJ010000052.1"/>
</dbReference>
<dbReference type="AlphaFoldDB" id="A0A6L9MP27"/>
<evidence type="ECO:0000313" key="3">
    <source>
        <dbReference type="Proteomes" id="UP000476332"/>
    </source>
</evidence>
<dbReference type="Proteomes" id="UP000476332">
    <property type="component" value="Unassembled WGS sequence"/>
</dbReference>
<keyword evidence="3" id="KW-1185">Reference proteome</keyword>
<organism evidence="2 3">
    <name type="scientific">Aurantimonas aggregata</name>
    <dbReference type="NCBI Taxonomy" id="2047720"/>
    <lineage>
        <taxon>Bacteria</taxon>
        <taxon>Pseudomonadati</taxon>
        <taxon>Pseudomonadota</taxon>
        <taxon>Alphaproteobacteria</taxon>
        <taxon>Hyphomicrobiales</taxon>
        <taxon>Aurantimonadaceae</taxon>
        <taxon>Aurantimonas</taxon>
    </lineage>
</organism>
<keyword evidence="1" id="KW-0812">Transmembrane</keyword>
<name>A0A6L9MP27_9HYPH</name>
<comment type="caution">
    <text evidence="2">The sequence shown here is derived from an EMBL/GenBank/DDBJ whole genome shotgun (WGS) entry which is preliminary data.</text>
</comment>
<gene>
    <name evidence="2" type="ORF">GTW51_22910</name>
</gene>
<evidence type="ECO:0000256" key="1">
    <source>
        <dbReference type="SAM" id="Phobius"/>
    </source>
</evidence>
<reference evidence="2 3" key="1">
    <citation type="submission" date="2020-01" db="EMBL/GenBank/DDBJ databases">
        <title>Genomes of bacteria type strains.</title>
        <authorList>
            <person name="Chen J."/>
            <person name="Zhu S."/>
            <person name="Chen J."/>
        </authorList>
    </citation>
    <scope>NUCLEOTIDE SEQUENCE [LARGE SCALE GENOMIC DNA]</scope>
    <source>
        <strain evidence="2 3">KCTC 52919</strain>
    </source>
</reference>